<feature type="compositionally biased region" description="Polar residues" evidence="1">
    <location>
        <begin position="162"/>
        <end position="172"/>
    </location>
</feature>
<name>A0A178CTM3_9EURO</name>
<feature type="region of interest" description="Disordered" evidence="1">
    <location>
        <begin position="1"/>
        <end position="72"/>
    </location>
</feature>
<organism evidence="2 3">
    <name type="scientific">Fonsecaea nubica</name>
    <dbReference type="NCBI Taxonomy" id="856822"/>
    <lineage>
        <taxon>Eukaryota</taxon>
        <taxon>Fungi</taxon>
        <taxon>Dikarya</taxon>
        <taxon>Ascomycota</taxon>
        <taxon>Pezizomycotina</taxon>
        <taxon>Eurotiomycetes</taxon>
        <taxon>Chaetothyriomycetidae</taxon>
        <taxon>Chaetothyriales</taxon>
        <taxon>Herpotrichiellaceae</taxon>
        <taxon>Fonsecaea</taxon>
    </lineage>
</organism>
<feature type="compositionally biased region" description="Polar residues" evidence="1">
    <location>
        <begin position="345"/>
        <end position="356"/>
    </location>
</feature>
<dbReference type="AlphaFoldDB" id="A0A178CTM3"/>
<keyword evidence="3" id="KW-1185">Reference proteome</keyword>
<feature type="compositionally biased region" description="Basic and acidic residues" evidence="1">
    <location>
        <begin position="103"/>
        <end position="112"/>
    </location>
</feature>
<gene>
    <name evidence="2" type="ORF">AYO20_07505</name>
</gene>
<evidence type="ECO:0000256" key="1">
    <source>
        <dbReference type="SAM" id="MobiDB-lite"/>
    </source>
</evidence>
<reference evidence="2 3" key="1">
    <citation type="submission" date="2016-03" db="EMBL/GenBank/DDBJ databases">
        <title>The draft genome sequence of Fonsecaea nubica causative agent of cutaneous subcutaneous infection in human host.</title>
        <authorList>
            <person name="Costa F."/>
            <person name="Sybren D.H."/>
            <person name="Raittz R.T."/>
            <person name="Weiss V.A."/>
            <person name="Leao A.C."/>
            <person name="Gomes R."/>
            <person name="De Souza E.M."/>
            <person name="Pedrosa F.O."/>
            <person name="Steffens M.B."/>
            <person name="Bombassaro A."/>
            <person name="Tadra-Sfeir M.Z."/>
            <person name="Moreno L.F."/>
            <person name="Najafzadeh M.J."/>
            <person name="Felipe M.S."/>
            <person name="Teixeira M."/>
            <person name="Sun J."/>
            <person name="Xi L."/>
            <person name="Castro M.A."/>
            <person name="Vicente V.A."/>
        </authorList>
    </citation>
    <scope>NUCLEOTIDE SEQUENCE [LARGE SCALE GENOMIC DNA]</scope>
    <source>
        <strain evidence="2 3">CBS 269.64</strain>
    </source>
</reference>
<evidence type="ECO:0008006" key="4">
    <source>
        <dbReference type="Google" id="ProtNLM"/>
    </source>
</evidence>
<feature type="compositionally biased region" description="Polar residues" evidence="1">
    <location>
        <begin position="205"/>
        <end position="216"/>
    </location>
</feature>
<feature type="compositionally biased region" description="Polar residues" evidence="1">
    <location>
        <begin position="120"/>
        <end position="141"/>
    </location>
</feature>
<dbReference type="RefSeq" id="XP_022498200.1">
    <property type="nucleotide sequence ID" value="XM_022645790.1"/>
</dbReference>
<feature type="compositionally biased region" description="Polar residues" evidence="1">
    <location>
        <begin position="290"/>
        <end position="299"/>
    </location>
</feature>
<dbReference type="OrthoDB" id="4194555at2759"/>
<dbReference type="Proteomes" id="UP000185904">
    <property type="component" value="Unassembled WGS sequence"/>
</dbReference>
<feature type="region of interest" description="Disordered" evidence="1">
    <location>
        <begin position="388"/>
        <end position="411"/>
    </location>
</feature>
<evidence type="ECO:0000313" key="2">
    <source>
        <dbReference type="EMBL" id="OAL33188.1"/>
    </source>
</evidence>
<dbReference type="EMBL" id="LVCJ01000053">
    <property type="protein sequence ID" value="OAL33188.1"/>
    <property type="molecule type" value="Genomic_DNA"/>
</dbReference>
<proteinExistence type="predicted"/>
<feature type="compositionally biased region" description="Basic residues" evidence="1">
    <location>
        <begin position="243"/>
        <end position="252"/>
    </location>
</feature>
<protein>
    <recommendedName>
        <fullName evidence="4">F-box domain-containing protein</fullName>
    </recommendedName>
</protein>
<sequence>MSLRHPPRLNESGDGEHAPALQVAEGETDDFTSLLARTERRASSAAKAVKKKDCLAETEADPAHLPFTTDFGPDTLVEYLRAEVDKLRRERDTKTAKGKGKGKQKETLEHKASGLLHPSSAPSTTHGLFSPSATPELTEQVNGRPPAGALATRRSQRLARKSSLNQASQVASDQKKATLFQPTLPIPFLSDLPQQNSHPEDAPTSLPSGTSPSRATTFEEHTKSKRMAVRNTAHEDSISPLRARLRQRRHSKALSLSGSSAVMRTDISASRAEAHHPGTLQHEGTPASHPISQSENDPTLSVGCLPSSRAQEPTGNKVLQASSHSSVHCVQDRQASLKEPPASNDVVQSGSEDQSSPLVSFKYSSLIPETIPPSEKKQFVDQVRHAKRNSSAGNDWVGNSPAEPQERTRLSHAERTPLYAAIAARRGSRLAFTIDDILHPAESLEDVPDPVPEKQYPRLWKPSIPPSLSPISTSSTRARSFKAVKPLKPESSVLQKIDSDLWTEVTSYLSTQDVRNLRLVSKSLARAIAPIQFRNVVVNFDRHFFDAGSSDWNSRLGLLPSDSMFKKYGVNINKFGVSFEYDLQGLSRAKTKTIEKEQVAWFGKFTWPTEQYPRFPELQAIEDLVDHNRPLLKEALSHITKASELGLCIDSGHGWLEGPDISDMALFNRRTTKGSKVFGKTFPTEDVWVTFARNEYFRWAQQSTINGTIKALMAKQPSPEIAAREIRFLEGLKIRDIESFRRQDEQFDYDPECHVGGSPVPGVEALMDANGDIPNFSQAHQVAIQRQLLAHARKGGRKLPQWPLIFSGHNLAAEHGGHCTFIQSKTANPGASPLLPGMLTEPQAQWLMETVWAQRAFLSAYTTAIITQKQNFKSIHTLRISKLSSGLLPSLELEEFWKSLSGLTTLEVLISPDWRQEHVTGDRLFARHMTILPSKAAEKFTKFLRRYIVKMENLHSLTIGYTGGGEHAVGMFARNKHVLPAPIVDNPGDWLFDNASKKQGVLITKFDHVRELKFQNCWFTPSMLRGFMKDSRDTSLHSLSLDSVSMTAHHDGDITAPTWNMMGRLHCLHPREDWTQEILPTGASWVQVLDAITPGKTLLAHKYDAGLVDRKVHPMPQATFRGHIQQIILNSCGYVKISVPKRQAADFNQNAAVVRAEPSMDDALCVRKARFVPPILFEFDPEKGFRIRANSDITDADEIMIEDASVSGEQYPWLGALTQCIHPIEKRVLEEAWQMTFGWPNNLERWAAVEDGQSEGGTGRFSGVIRKTEQMMDGY</sequence>
<accession>A0A178CTM3</accession>
<evidence type="ECO:0000313" key="3">
    <source>
        <dbReference type="Proteomes" id="UP000185904"/>
    </source>
</evidence>
<feature type="region of interest" description="Disordered" evidence="1">
    <location>
        <begin position="88"/>
        <end position="356"/>
    </location>
</feature>
<feature type="compositionally biased region" description="Polar residues" evidence="1">
    <location>
        <begin position="308"/>
        <end position="328"/>
    </location>
</feature>
<comment type="caution">
    <text evidence="2">The sequence shown here is derived from an EMBL/GenBank/DDBJ whole genome shotgun (WGS) entry which is preliminary data.</text>
</comment>
<dbReference type="GeneID" id="34590916"/>